<gene>
    <name evidence="1" type="ORF">C176_11654</name>
</gene>
<keyword evidence="2" id="KW-1185">Reference proteome</keyword>
<dbReference type="Proteomes" id="UP000019062">
    <property type="component" value="Unassembled WGS sequence"/>
</dbReference>
<evidence type="ECO:0000313" key="1">
    <source>
        <dbReference type="EMBL" id="ETT85350.1"/>
    </source>
</evidence>
<evidence type="ECO:0000313" key="2">
    <source>
        <dbReference type="Proteomes" id="UP000019062"/>
    </source>
</evidence>
<dbReference type="AlphaFoldDB" id="W4EXT1"/>
<dbReference type="EMBL" id="ASQA01000018">
    <property type="protein sequence ID" value="ETT85350.1"/>
    <property type="molecule type" value="Genomic_DNA"/>
</dbReference>
<comment type="caution">
    <text evidence="1">The sequence shown here is derived from an EMBL/GenBank/DDBJ whole genome shotgun (WGS) entry which is preliminary data.</text>
</comment>
<dbReference type="eggNOG" id="ENOG5032ZGE">
    <property type="taxonomic scope" value="Bacteria"/>
</dbReference>
<sequence length="105" mass="12089">MFLEYSLIILQIINISTITFQFNRSDYNRNVASINCSNYILRLDCKDLAVVTPELVPALEDCYNLYKQSEFKKVVFEINNSVVVKKQLSRNTCKVGLNKAEFVQG</sequence>
<proteinExistence type="predicted"/>
<protein>
    <submittedName>
        <fullName evidence="1">Uncharacterized protein</fullName>
    </submittedName>
</protein>
<name>W4EXT1_9BACL</name>
<reference evidence="1 2" key="1">
    <citation type="journal article" date="2014" name="BMC Genomics">
        <title>Genomic comparison of sporeforming bacilli isolated from milk.</title>
        <authorList>
            <person name="Moreno Switt A.I."/>
            <person name="Andrus A.D."/>
            <person name="Ranieri M.L."/>
            <person name="Orsi R.H."/>
            <person name="Ivy R."/>
            <person name="den Bakker H.C."/>
            <person name="Martin N.H."/>
            <person name="Wiedmann M."/>
            <person name="Boor K.J."/>
        </authorList>
    </citation>
    <scope>NUCLEOTIDE SEQUENCE [LARGE SCALE GENOMIC DNA]</scope>
    <source>
        <strain evidence="1 2">FSL R5-213</strain>
    </source>
</reference>
<accession>W4EXT1</accession>
<organism evidence="1 2">
    <name type="scientific">Viridibacillus arenosi FSL R5-213</name>
    <dbReference type="NCBI Taxonomy" id="1227360"/>
    <lineage>
        <taxon>Bacteria</taxon>
        <taxon>Bacillati</taxon>
        <taxon>Bacillota</taxon>
        <taxon>Bacilli</taxon>
        <taxon>Bacillales</taxon>
        <taxon>Caryophanaceae</taxon>
        <taxon>Viridibacillus</taxon>
    </lineage>
</organism>